<keyword evidence="2" id="KW-0472">Membrane</keyword>
<keyword evidence="2" id="KW-1133">Transmembrane helix</keyword>
<sequence length="201" mass="20856">MNEPASSASEEESQLPVSNIDTLSDTSAPTNEEEILVLAKALARESDTSSAAAAFSSVAGVLGGFSITIVVLALTPGTIVSDSGKDWVVGLVLLSAGLYIYSAGIFANSISFLTKKTKHAVFNVALILFHVSNLLLSVGVLLLTFQFPLHATRVAALIITVFALLVVLSNIGRKVLPILGASILAVLAYIIASLFGGISNQ</sequence>
<feature type="transmembrane region" description="Helical" evidence="2">
    <location>
        <begin position="175"/>
        <end position="198"/>
    </location>
</feature>
<keyword evidence="4" id="KW-1185">Reference proteome</keyword>
<evidence type="ECO:0000313" key="4">
    <source>
        <dbReference type="Proteomes" id="UP001163152"/>
    </source>
</evidence>
<keyword evidence="2" id="KW-0812">Transmembrane</keyword>
<reference evidence="3" key="1">
    <citation type="submission" date="2022-12" db="EMBL/GenBank/DDBJ databases">
        <title>Polyphasic identification of a Novel Hot-Spring Cyanobacterium Ocullathermofonsia sinensis gen nov. sp. nov. and Genomic Insights on its Adaptations to the Thermal Habitat.</title>
        <authorList>
            <person name="Daroch M."/>
            <person name="Tang J."/>
            <person name="Jiang Y."/>
        </authorList>
    </citation>
    <scope>NUCLEOTIDE SEQUENCE</scope>
    <source>
        <strain evidence="3">PKUAC-SCTA174</strain>
    </source>
</reference>
<feature type="compositionally biased region" description="Polar residues" evidence="1">
    <location>
        <begin position="15"/>
        <end position="26"/>
    </location>
</feature>
<feature type="transmembrane region" description="Helical" evidence="2">
    <location>
        <begin position="120"/>
        <end position="145"/>
    </location>
</feature>
<dbReference type="AlphaFoldDB" id="A0A9E8ZN75"/>
<dbReference type="EMBL" id="CP113797">
    <property type="protein sequence ID" value="WAL61616.1"/>
    <property type="molecule type" value="Genomic_DNA"/>
</dbReference>
<evidence type="ECO:0000256" key="1">
    <source>
        <dbReference type="SAM" id="MobiDB-lite"/>
    </source>
</evidence>
<evidence type="ECO:0000313" key="3">
    <source>
        <dbReference type="EMBL" id="WAL61616.1"/>
    </source>
</evidence>
<dbReference type="Proteomes" id="UP001163152">
    <property type="component" value="Chromosome"/>
</dbReference>
<feature type="region of interest" description="Disordered" evidence="1">
    <location>
        <begin position="1"/>
        <end position="26"/>
    </location>
</feature>
<feature type="transmembrane region" description="Helical" evidence="2">
    <location>
        <begin position="52"/>
        <end position="75"/>
    </location>
</feature>
<gene>
    <name evidence="3" type="ORF">OXH18_06420</name>
</gene>
<proteinExistence type="predicted"/>
<accession>A0A9E8ZN75</accession>
<dbReference type="RefSeq" id="WP_268611626.1">
    <property type="nucleotide sequence ID" value="NZ_CP113797.1"/>
</dbReference>
<protein>
    <submittedName>
        <fullName evidence="3">Uncharacterized protein</fullName>
    </submittedName>
</protein>
<evidence type="ECO:0000256" key="2">
    <source>
        <dbReference type="SAM" id="Phobius"/>
    </source>
</evidence>
<feature type="transmembrane region" description="Helical" evidence="2">
    <location>
        <begin position="151"/>
        <end position="168"/>
    </location>
</feature>
<feature type="transmembrane region" description="Helical" evidence="2">
    <location>
        <begin position="87"/>
        <end position="108"/>
    </location>
</feature>
<dbReference type="KEGG" id="tsin:OXH18_06420"/>
<organism evidence="3 4">
    <name type="scientific">Thermocoleostomius sinensis A174</name>
    <dbReference type="NCBI Taxonomy" id="2016057"/>
    <lineage>
        <taxon>Bacteria</taxon>
        <taxon>Bacillati</taxon>
        <taxon>Cyanobacteriota</taxon>
        <taxon>Cyanophyceae</taxon>
        <taxon>Oculatellales</taxon>
        <taxon>Oculatellaceae</taxon>
        <taxon>Thermocoleostomius</taxon>
    </lineage>
</organism>
<name>A0A9E8ZN75_9CYAN</name>